<proteinExistence type="predicted"/>
<dbReference type="RefSeq" id="WP_158665578.1">
    <property type="nucleotide sequence ID" value="NZ_CP026923.1"/>
</dbReference>
<sequence length="455" mass="50299">MDEDKDGWTILFGSVARGDNRLEGCPAILESSSPGRFVLTLHVPGALLPVLGEMGEDQDSLNTDESVEISNPDGRWALFGLQFKSAKGSLGTLPARIQYRVAFVVKLAAGIVLTPPLRAVTLSSAIEPLGHLFRVRGFEWEPTLPQKTVAIKPNIVIADWGFQDFQLALVHESRFRVAANVLSVTGSVRFKSSATEDVPLQLHLDRKQEFLALLRVALGEDVSVQSQVIGLQDESQTFDLWTHDQSSGASGENPSEEPPKRLPIDFPKIGVDNFARWHGKYDEFRRPIEAISSLYAGKRVAYIEHTLLSAFIALESLANILSNPKARTANGKSKEWAAFDIYRLFSEAPIPYEEWNIDRATLACFMPKTHNSLKHHRENRFMDTDALVLAGSVAVGLSRFLLLKHVLGLSPDSIGLYGLREFRVARALMKTAFAEIEDYKTGRKGAECVGCLSAQ</sequence>
<dbReference type="Proteomes" id="UP000243077">
    <property type="component" value="Chromosome"/>
</dbReference>
<dbReference type="KEGG" id="psai:C3B54_111311"/>
<name>A0A2L2BRK1_9MICO</name>
<dbReference type="EMBL" id="CP026923">
    <property type="protein sequence ID" value="AVG24257.1"/>
    <property type="molecule type" value="Genomic_DNA"/>
</dbReference>
<protein>
    <submittedName>
        <fullName evidence="2">Uncharacterized protein</fullName>
    </submittedName>
</protein>
<reference evidence="2 3" key="1">
    <citation type="submission" date="2018-02" db="EMBL/GenBank/DDBJ databases">
        <title>Complete genome of the streamlined marine actinobacterium Pontimonas salivibrio CL-TW6 adapted to coastal planktonic lifestype.</title>
        <authorList>
            <person name="Cho B.C."/>
            <person name="Hardies S.C."/>
            <person name="Jang G.I."/>
            <person name="Hwang C.Y."/>
        </authorList>
    </citation>
    <scope>NUCLEOTIDE SEQUENCE [LARGE SCALE GENOMIC DNA]</scope>
    <source>
        <strain evidence="2 3">CL-TW6</strain>
    </source>
</reference>
<evidence type="ECO:0000313" key="2">
    <source>
        <dbReference type="EMBL" id="AVG24257.1"/>
    </source>
</evidence>
<evidence type="ECO:0000256" key="1">
    <source>
        <dbReference type="SAM" id="MobiDB-lite"/>
    </source>
</evidence>
<accession>A0A2L2BRK1</accession>
<feature type="compositionally biased region" description="Polar residues" evidence="1">
    <location>
        <begin position="242"/>
        <end position="253"/>
    </location>
</feature>
<gene>
    <name evidence="2" type="ORF">C3B54_111311</name>
</gene>
<keyword evidence="3" id="KW-1185">Reference proteome</keyword>
<dbReference type="AlphaFoldDB" id="A0A2L2BRK1"/>
<feature type="region of interest" description="Disordered" evidence="1">
    <location>
        <begin position="242"/>
        <end position="262"/>
    </location>
</feature>
<organism evidence="2 3">
    <name type="scientific">Pontimonas salivibrio</name>
    <dbReference type="NCBI Taxonomy" id="1159327"/>
    <lineage>
        <taxon>Bacteria</taxon>
        <taxon>Bacillati</taxon>
        <taxon>Actinomycetota</taxon>
        <taxon>Actinomycetes</taxon>
        <taxon>Micrococcales</taxon>
        <taxon>Microbacteriaceae</taxon>
        <taxon>Pontimonas</taxon>
    </lineage>
</organism>
<evidence type="ECO:0000313" key="3">
    <source>
        <dbReference type="Proteomes" id="UP000243077"/>
    </source>
</evidence>